<dbReference type="AlphaFoldDB" id="U2ZB46"/>
<keyword evidence="3" id="KW-1185">Reference proteome</keyword>
<evidence type="ECO:0000313" key="2">
    <source>
        <dbReference type="EMBL" id="GAD64936.1"/>
    </source>
</evidence>
<reference evidence="2" key="1">
    <citation type="submission" date="2024-09" db="EMBL/GenBank/DDBJ databases">
        <title>Whole genome shotgun sequence of Pseudomonas alcaligenes NBRC 14159.</title>
        <authorList>
            <person name="Yoshida I."/>
            <person name="Hosoyama A."/>
            <person name="Tsuchikane K."/>
            <person name="Noguchi M."/>
            <person name="Hirakata S."/>
            <person name="Ando Y."/>
            <person name="Ohji S."/>
            <person name="Yamazoe A."/>
            <person name="Yamazaki S."/>
            <person name="Fujita N."/>
        </authorList>
    </citation>
    <scope>NUCLEOTIDE SEQUENCE</scope>
    <source>
        <strain evidence="2">NBRC 14159</strain>
    </source>
</reference>
<gene>
    <name evidence="2" type="ORF">PA6_054_00200</name>
</gene>
<organism evidence="2 3">
    <name type="scientific">Aquipseudomonas alcaligenes (strain ATCC 14909 / DSM 50342 / CCUG 1425 / JCM 20561 / NBRC 14159 / NCIMB 9945 / NCTC 10367 / 1577)</name>
    <name type="common">Pseudomonas alcaligenes</name>
    <dbReference type="NCBI Taxonomy" id="1215092"/>
    <lineage>
        <taxon>Bacteria</taxon>
        <taxon>Pseudomonadati</taxon>
        <taxon>Pseudomonadota</taxon>
        <taxon>Gammaproteobacteria</taxon>
        <taxon>Pseudomonadales</taxon>
        <taxon>Pseudomonadaceae</taxon>
        <taxon>Aquipseudomonas</taxon>
    </lineage>
</organism>
<comment type="caution">
    <text evidence="2">The sequence shown here is derived from an EMBL/GenBank/DDBJ whole genome shotgun (WGS) entry which is preliminary data.</text>
</comment>
<dbReference type="EMBL" id="BATI01000054">
    <property type="protein sequence ID" value="GAD64936.1"/>
    <property type="molecule type" value="Genomic_DNA"/>
</dbReference>
<name>U2ZB46_AQUA1</name>
<feature type="transmembrane region" description="Helical" evidence="1">
    <location>
        <begin position="147"/>
        <end position="168"/>
    </location>
</feature>
<protein>
    <recommendedName>
        <fullName evidence="4">DUF3592 domain-containing protein</fullName>
    </recommendedName>
</protein>
<evidence type="ECO:0008006" key="4">
    <source>
        <dbReference type="Google" id="ProtNLM"/>
    </source>
</evidence>
<keyword evidence="1" id="KW-1133">Transmembrane helix</keyword>
<proteinExistence type="predicted"/>
<evidence type="ECO:0000313" key="3">
    <source>
        <dbReference type="Proteomes" id="UP000016560"/>
    </source>
</evidence>
<keyword evidence="1" id="KW-0812">Transmembrane</keyword>
<feature type="transmembrane region" description="Helical" evidence="1">
    <location>
        <begin position="12"/>
        <end position="31"/>
    </location>
</feature>
<keyword evidence="1" id="KW-0472">Membrane</keyword>
<accession>U2ZB46</accession>
<dbReference type="Proteomes" id="UP000016560">
    <property type="component" value="Unassembled WGS sequence"/>
</dbReference>
<sequence>MPKSRKIKFSQHLRISSYALIIFAVVIFLATHKTPPLKNELIVAHGEALNIKEIRGKYGGTGFSFSLSTDSKKYVFTAYGIDYENILSELRKSHRVAVRILTSKSGNKYELSQEKTFPVYEIKIDNGQEITYEKLSKSWEKSRISTMSYAALGVAIGLFLIIATFLSVRHQPN</sequence>
<evidence type="ECO:0000256" key="1">
    <source>
        <dbReference type="SAM" id="Phobius"/>
    </source>
</evidence>
<dbReference type="RefSeq" id="WP_021702999.1">
    <property type="nucleotide sequence ID" value="NZ_BATI01000054.1"/>
</dbReference>